<gene>
    <name evidence="1" type="ORF">IHE29_00045</name>
</gene>
<geneLocation type="plasmid" evidence="1 2">
    <name>megaplasmid</name>
</geneLocation>
<dbReference type="Proteomes" id="UP001493153">
    <property type="component" value="Plasmid megaplasmid"/>
</dbReference>
<name>A0ABZ2PRN6_9BURK</name>
<reference evidence="1 2" key="1">
    <citation type="submission" date="2020-09" db="EMBL/GenBank/DDBJ databases">
        <title>Genome sequences of Mycetohabitans spp.</title>
        <authorList>
            <person name="Carter M.E."/>
            <person name="Carpenter S.C.D."/>
            <person name="Bogdanove A.J."/>
        </authorList>
    </citation>
    <scope>NUCLEOTIDE SEQUENCE [LARGE SCALE GENOMIC DNA]</scope>
    <source>
        <strain evidence="1 2">B12</strain>
        <plasmid evidence="1 2">megaplasmid</plasmid>
    </source>
</reference>
<evidence type="ECO:0000313" key="1">
    <source>
        <dbReference type="EMBL" id="WXK37794.1"/>
    </source>
</evidence>
<protein>
    <submittedName>
        <fullName evidence="1">Uncharacterized protein</fullName>
    </submittedName>
</protein>
<organism evidence="1 2">
    <name type="scientific">Mycetohabitans rhizoxinica</name>
    <dbReference type="NCBI Taxonomy" id="412963"/>
    <lineage>
        <taxon>Bacteria</taxon>
        <taxon>Pseudomonadati</taxon>
        <taxon>Pseudomonadota</taxon>
        <taxon>Betaproteobacteria</taxon>
        <taxon>Burkholderiales</taxon>
        <taxon>Burkholderiaceae</taxon>
        <taxon>Mycetohabitans</taxon>
    </lineage>
</organism>
<proteinExistence type="predicted"/>
<accession>A0ABZ2PRN6</accession>
<dbReference type="EMBL" id="CP062175">
    <property type="protein sequence ID" value="WXK37794.1"/>
    <property type="molecule type" value="Genomic_DNA"/>
</dbReference>
<keyword evidence="2" id="KW-1185">Reference proteome</keyword>
<sequence length="61" mass="6546">MLRAQSSSNENASSGFDDVSGIVLIRYSAGCVFGMLWRVSRVSPDCAQRIAIARPTRPTSG</sequence>
<evidence type="ECO:0000313" key="2">
    <source>
        <dbReference type="Proteomes" id="UP001493153"/>
    </source>
</evidence>
<keyword evidence="1" id="KW-0614">Plasmid</keyword>